<evidence type="ECO:0000313" key="2">
    <source>
        <dbReference type="Proteomes" id="UP000799302"/>
    </source>
</evidence>
<proteinExistence type="predicted"/>
<reference evidence="1" key="1">
    <citation type="journal article" date="2020" name="Stud. Mycol.">
        <title>101 Dothideomycetes genomes: a test case for predicting lifestyles and emergence of pathogens.</title>
        <authorList>
            <person name="Haridas S."/>
            <person name="Albert R."/>
            <person name="Binder M."/>
            <person name="Bloem J."/>
            <person name="Labutti K."/>
            <person name="Salamov A."/>
            <person name="Andreopoulos B."/>
            <person name="Baker S."/>
            <person name="Barry K."/>
            <person name="Bills G."/>
            <person name="Bluhm B."/>
            <person name="Cannon C."/>
            <person name="Castanera R."/>
            <person name="Culley D."/>
            <person name="Daum C."/>
            <person name="Ezra D."/>
            <person name="Gonzalez J."/>
            <person name="Henrissat B."/>
            <person name="Kuo A."/>
            <person name="Liang C."/>
            <person name="Lipzen A."/>
            <person name="Lutzoni F."/>
            <person name="Magnuson J."/>
            <person name="Mondo S."/>
            <person name="Nolan M."/>
            <person name="Ohm R."/>
            <person name="Pangilinan J."/>
            <person name="Park H.-J."/>
            <person name="Ramirez L."/>
            <person name="Alfaro M."/>
            <person name="Sun H."/>
            <person name="Tritt A."/>
            <person name="Yoshinaga Y."/>
            <person name="Zwiers L.-H."/>
            <person name="Turgeon B."/>
            <person name="Goodwin S."/>
            <person name="Spatafora J."/>
            <person name="Crous P."/>
            <person name="Grigoriev I."/>
        </authorList>
    </citation>
    <scope>NUCLEOTIDE SEQUENCE</scope>
    <source>
        <strain evidence="1">CBS 115976</strain>
    </source>
</reference>
<dbReference type="EMBL" id="MU004231">
    <property type="protein sequence ID" value="KAF2673551.1"/>
    <property type="molecule type" value="Genomic_DNA"/>
</dbReference>
<accession>A0A6A6UQ44</accession>
<gene>
    <name evidence="1" type="ORF">BT63DRAFT_421689</name>
</gene>
<dbReference type="PANTHER" id="PTHR38797:SF7">
    <property type="entry name" value="TRANSCRIPTION FACTOR DOMAIN-CONTAINING PROTEIN"/>
    <property type="match status" value="1"/>
</dbReference>
<dbReference type="Pfam" id="PF12311">
    <property type="entry name" value="DUF3632"/>
    <property type="match status" value="1"/>
</dbReference>
<dbReference type="InterPro" id="IPR022085">
    <property type="entry name" value="OpdG"/>
</dbReference>
<dbReference type="Proteomes" id="UP000799302">
    <property type="component" value="Unassembled WGS sequence"/>
</dbReference>
<sequence length="294" mass="32937">MQHQALSEEDSQSRKSYYAMLHESIDSEAAAGNDNTLDVTIGSGIYATLARCAISNDSPAAFDFEMRSLAYTTYQAAKNYDWKNPKQERLVFLLLQAKNIGTLNRKYTDNAGNVFSEAAQTSNGARIFADMPFFVEDFLHMWVRDLSSLSPEQRRDLAAFMAKLVSVGFSDKLAVVGLWLFRRVFESPVHELDGPALHWMEAVSAWYMYAGHKLMSLCGSDFSDMPEEFAVPGELAQAAGIEGTGFSVARWKFWQERVKEICRTLPLGIENEVALPPQSLYGLAELEPLFFGTH</sequence>
<name>A0A6A6UQ44_9PEZI</name>
<dbReference type="InterPro" id="IPR053204">
    <property type="entry name" value="Oxopyrrolidines_Biosynth-assoc"/>
</dbReference>
<dbReference type="OrthoDB" id="5403091at2759"/>
<organism evidence="1 2">
    <name type="scientific">Microthyrium microscopicum</name>
    <dbReference type="NCBI Taxonomy" id="703497"/>
    <lineage>
        <taxon>Eukaryota</taxon>
        <taxon>Fungi</taxon>
        <taxon>Dikarya</taxon>
        <taxon>Ascomycota</taxon>
        <taxon>Pezizomycotina</taxon>
        <taxon>Dothideomycetes</taxon>
        <taxon>Dothideomycetes incertae sedis</taxon>
        <taxon>Microthyriales</taxon>
        <taxon>Microthyriaceae</taxon>
        <taxon>Microthyrium</taxon>
    </lineage>
</organism>
<dbReference type="PANTHER" id="PTHR38797">
    <property type="entry name" value="NUCLEAR PORE COMPLEX PROTEIN NUP85-RELATED"/>
    <property type="match status" value="1"/>
</dbReference>
<evidence type="ECO:0000313" key="1">
    <source>
        <dbReference type="EMBL" id="KAF2673551.1"/>
    </source>
</evidence>
<dbReference type="AlphaFoldDB" id="A0A6A6UQ44"/>
<protein>
    <submittedName>
        <fullName evidence="1">Uncharacterized protein</fullName>
    </submittedName>
</protein>
<keyword evidence="2" id="KW-1185">Reference proteome</keyword>